<dbReference type="EMBL" id="CP026304">
    <property type="protein sequence ID" value="AVZ71008.1"/>
    <property type="molecule type" value="Genomic_DNA"/>
</dbReference>
<protein>
    <recommendedName>
        <fullName evidence="4">Metal-binding protein</fullName>
    </recommendedName>
</protein>
<dbReference type="KEGG" id="slk:SLUN_00800"/>
<evidence type="ECO:0000256" key="1">
    <source>
        <dbReference type="SAM" id="Phobius"/>
    </source>
</evidence>
<gene>
    <name evidence="2" type="ORF">SLUN_00800</name>
</gene>
<dbReference type="Proteomes" id="UP000244201">
    <property type="component" value="Chromosome"/>
</dbReference>
<feature type="transmembrane region" description="Helical" evidence="1">
    <location>
        <begin position="12"/>
        <end position="32"/>
    </location>
</feature>
<name>A0A2R4SVX4_9ACTN</name>
<dbReference type="GeneID" id="55653833"/>
<dbReference type="AlphaFoldDB" id="A0A2R4SVX4"/>
<accession>A0A2R4SVX4</accession>
<feature type="transmembrane region" description="Helical" evidence="1">
    <location>
        <begin position="89"/>
        <end position="111"/>
    </location>
</feature>
<keyword evidence="1" id="KW-0472">Membrane</keyword>
<dbReference type="InterPro" id="IPR018688">
    <property type="entry name" value="PpoB2-like"/>
</dbReference>
<dbReference type="OrthoDB" id="164118at2"/>
<organism evidence="2 3">
    <name type="scientific">Streptomyces lunaelactis</name>
    <dbReference type="NCBI Taxonomy" id="1535768"/>
    <lineage>
        <taxon>Bacteria</taxon>
        <taxon>Bacillati</taxon>
        <taxon>Actinomycetota</taxon>
        <taxon>Actinomycetes</taxon>
        <taxon>Kitasatosporales</taxon>
        <taxon>Streptomycetaceae</taxon>
        <taxon>Streptomyces</taxon>
    </lineage>
</organism>
<keyword evidence="1" id="KW-0812">Transmembrane</keyword>
<feature type="transmembrane region" description="Helical" evidence="1">
    <location>
        <begin position="123"/>
        <end position="141"/>
    </location>
</feature>
<evidence type="ECO:0000313" key="2">
    <source>
        <dbReference type="EMBL" id="AVZ71008.1"/>
    </source>
</evidence>
<evidence type="ECO:0000313" key="3">
    <source>
        <dbReference type="Proteomes" id="UP000244201"/>
    </source>
</evidence>
<feature type="transmembrane region" description="Helical" evidence="1">
    <location>
        <begin position="221"/>
        <end position="246"/>
    </location>
</feature>
<dbReference type="Pfam" id="PF09948">
    <property type="entry name" value="PpoB2"/>
    <property type="match status" value="1"/>
</dbReference>
<feature type="transmembrane region" description="Helical" evidence="1">
    <location>
        <begin position="44"/>
        <end position="68"/>
    </location>
</feature>
<sequence length="254" mass="25824">MTAVGAAARSRPTVAVVTGAVVAAVGLLLWQLSPTQSLLGHDLAAGWAGVGWFAVSWLLMTVATMLPTSLPLLRAFTRLLGDRRDAGRLVATVVAGYLTLWTVAGLGLAAVDSGVHALVGRTPYAWVVLPLTLLVAGAYQLSGTSARCLTACRSPFSFLARRWSGRRPVGAEAALVGLDYGLSCLGCCAALMLVMFAVGMSSPLLMIALGGVAALHKHAPWGAALARVTGVALIMAAIVVGAAHLAGGAGHGAH</sequence>
<dbReference type="RefSeq" id="WP_108146703.1">
    <property type="nucleotide sequence ID" value="NZ_CP026304.1"/>
</dbReference>
<keyword evidence="1" id="KW-1133">Transmembrane helix</keyword>
<reference evidence="2 3" key="1">
    <citation type="submission" date="2018-01" db="EMBL/GenBank/DDBJ databases">
        <title>Complete genome sequence of Streptomyces lunaelactis MM109T, a Ferroverdin A producer isolated from cave moonmilk deposits.</title>
        <authorList>
            <person name="Naome A."/>
            <person name="Martinet L."/>
            <person name="Maciejewska M."/>
            <person name="Anderssen S."/>
            <person name="Adam D."/>
            <person name="Tenconi E."/>
            <person name="Deflandre B."/>
            <person name="Arguelles-Arias A."/>
            <person name="Calusinska M."/>
            <person name="Copieters W."/>
            <person name="Karim L."/>
            <person name="Hanikenne M."/>
            <person name="Baurain D."/>
            <person name="van Wezel G."/>
            <person name="Smargiasso N."/>
            <person name="de Pauw E."/>
            <person name="Delfosse P."/>
            <person name="Rigali S."/>
        </authorList>
    </citation>
    <scope>NUCLEOTIDE SEQUENCE [LARGE SCALE GENOMIC DNA]</scope>
    <source>
        <strain evidence="2 3">MM109</strain>
    </source>
</reference>
<keyword evidence="3" id="KW-1185">Reference proteome</keyword>
<feature type="transmembrane region" description="Helical" evidence="1">
    <location>
        <begin position="190"/>
        <end position="215"/>
    </location>
</feature>
<evidence type="ECO:0008006" key="4">
    <source>
        <dbReference type="Google" id="ProtNLM"/>
    </source>
</evidence>
<proteinExistence type="predicted"/>